<comment type="similarity">
    <text evidence="1">Belongs to the TIM50 family.</text>
</comment>
<keyword evidence="1" id="KW-0653">Protein transport</keyword>
<dbReference type="Gene3D" id="3.40.50.1000">
    <property type="entry name" value="HAD superfamily/HAD-like"/>
    <property type="match status" value="2"/>
</dbReference>
<gene>
    <name evidence="4" type="ORF">HannXRQ_Chr01g0028371</name>
</gene>
<dbReference type="PANTHER" id="PTHR12210">
    <property type="entry name" value="DULLARD PROTEIN PHOSPHATASE"/>
    <property type="match status" value="1"/>
</dbReference>
<feature type="domain" description="FCP1 homology" evidence="3">
    <location>
        <begin position="38"/>
        <end position="224"/>
    </location>
</feature>
<dbReference type="InterPro" id="IPR036412">
    <property type="entry name" value="HAD-like_sf"/>
</dbReference>
<sequence length="534" mass="61423">MMKKTVASENTDHNGEEQEDEKEETGVNLDVSMSKLNLGPKKKLLVLPMGGFLVHRAHRRRPNTIPKNRQPDFCSGNFMIYKRPFCQEFLEFCFERFQVGIWSSAMEHNIGGVLTNVMGTELKSKLLFTWDQGQCTDTGFTCPDNQKKPLFLKELKHIWKKKYIYGPWSEGEYSASNTLLITYPVKALLNPPNTSIYPGNYDPENKEDDVLGPNSELRVFLEGLAEAKDVQSYVKAHPIGDPAITSSHPDWDYYSKIIRAFGKRFIKLLLPILLMMKKTVASDNTEEQEDEKETGVSLDVSMNKLNLGPKKKLLVLPIGGFLVHRAHRRRPKTIPKNRQPDFCSGIFMIYKRPFCEEFLKFCFERFEVGIWSSAMEHNIDAVLTNVMGTELKSKLLFTWDQNQCTETDFKCLDDKYKPLFLKVLDHLWSKKYIYLSWSEGEYTASNTLLITDPVKALLNPPNTAIFLGDYDLNNNRDDFLGPNSELRMFLDGLAEAKDVQSYVKAHQFGDPAITPSHSHWEYYSNIIRIYGKNK</sequence>
<feature type="domain" description="FCP1 homology" evidence="3">
    <location>
        <begin position="307"/>
        <end position="493"/>
    </location>
</feature>
<organism evidence="4 5">
    <name type="scientific">Helianthus annuus</name>
    <name type="common">Common sunflower</name>
    <dbReference type="NCBI Taxonomy" id="4232"/>
    <lineage>
        <taxon>Eukaryota</taxon>
        <taxon>Viridiplantae</taxon>
        <taxon>Streptophyta</taxon>
        <taxon>Embryophyta</taxon>
        <taxon>Tracheophyta</taxon>
        <taxon>Spermatophyta</taxon>
        <taxon>Magnoliopsida</taxon>
        <taxon>eudicotyledons</taxon>
        <taxon>Gunneridae</taxon>
        <taxon>Pentapetalae</taxon>
        <taxon>asterids</taxon>
        <taxon>campanulids</taxon>
        <taxon>Asterales</taxon>
        <taxon>Asteraceae</taxon>
        <taxon>Asteroideae</taxon>
        <taxon>Heliantheae alliance</taxon>
        <taxon>Heliantheae</taxon>
        <taxon>Helianthus</taxon>
    </lineage>
</organism>
<comment type="subcellular location">
    <subcellularLocation>
        <location evidence="1">Mitochondrion inner membrane</location>
        <topology evidence="1">Single-pass membrane protein</topology>
    </subcellularLocation>
</comment>
<protein>
    <recommendedName>
        <fullName evidence="1">Mitochondrial import inner membrane translocase subunit TIM50</fullName>
    </recommendedName>
</protein>
<dbReference type="GO" id="GO:0030150">
    <property type="term" value="P:protein import into mitochondrial matrix"/>
    <property type="evidence" value="ECO:0000318"/>
    <property type="project" value="GO_Central"/>
</dbReference>
<dbReference type="InterPro" id="IPR023214">
    <property type="entry name" value="HAD_sf"/>
</dbReference>
<comment type="subunit">
    <text evidence="1">Component of the TIM23 complex.</text>
</comment>
<evidence type="ECO:0000313" key="5">
    <source>
        <dbReference type="Proteomes" id="UP000215914"/>
    </source>
</evidence>
<dbReference type="Proteomes" id="UP000215914">
    <property type="component" value="Chromosome 1"/>
</dbReference>
<keyword evidence="5" id="KW-1185">Reference proteome</keyword>
<keyword evidence="1" id="KW-0813">Transport</keyword>
<dbReference type="AlphaFoldDB" id="A0A251VSC0"/>
<comment type="function">
    <text evidence="1">Essential component of the TIM23 complex, a complex that mediates the translocation of transit peptide-containing proteins across the mitochondrial inner membrane.</text>
</comment>
<reference evidence="5" key="1">
    <citation type="journal article" date="2017" name="Nature">
        <title>The sunflower genome provides insights into oil metabolism, flowering and Asterid evolution.</title>
        <authorList>
            <person name="Badouin H."/>
            <person name="Gouzy J."/>
            <person name="Grassa C.J."/>
            <person name="Murat F."/>
            <person name="Staton S.E."/>
            <person name="Cottret L."/>
            <person name="Lelandais-Briere C."/>
            <person name="Owens G.L."/>
            <person name="Carrere S."/>
            <person name="Mayjonade B."/>
            <person name="Legrand L."/>
            <person name="Gill N."/>
            <person name="Kane N.C."/>
            <person name="Bowers J.E."/>
            <person name="Hubner S."/>
            <person name="Bellec A."/>
            <person name="Berard A."/>
            <person name="Berges H."/>
            <person name="Blanchet N."/>
            <person name="Boniface M.C."/>
            <person name="Brunel D."/>
            <person name="Catrice O."/>
            <person name="Chaidir N."/>
            <person name="Claudel C."/>
            <person name="Donnadieu C."/>
            <person name="Faraut T."/>
            <person name="Fievet G."/>
            <person name="Helmstetter N."/>
            <person name="King M."/>
            <person name="Knapp S.J."/>
            <person name="Lai Z."/>
            <person name="Le Paslier M.C."/>
            <person name="Lippi Y."/>
            <person name="Lorenzon L."/>
            <person name="Mandel J.R."/>
            <person name="Marage G."/>
            <person name="Marchand G."/>
            <person name="Marquand E."/>
            <person name="Bret-Mestries E."/>
            <person name="Morien E."/>
            <person name="Nambeesan S."/>
            <person name="Nguyen T."/>
            <person name="Pegot-Espagnet P."/>
            <person name="Pouilly N."/>
            <person name="Raftis F."/>
            <person name="Sallet E."/>
            <person name="Schiex T."/>
            <person name="Thomas J."/>
            <person name="Vandecasteele C."/>
            <person name="Vares D."/>
            <person name="Vear F."/>
            <person name="Vautrin S."/>
            <person name="Crespi M."/>
            <person name="Mangin B."/>
            <person name="Burke J.M."/>
            <person name="Salse J."/>
            <person name="Munos S."/>
            <person name="Vincourt P."/>
            <person name="Rieseberg L.H."/>
            <person name="Langlade N.B."/>
        </authorList>
    </citation>
    <scope>NUCLEOTIDE SEQUENCE [LARGE SCALE GENOMIC DNA]</scope>
    <source>
        <strain evidence="5">cv. SF193</strain>
    </source>
</reference>
<evidence type="ECO:0000256" key="1">
    <source>
        <dbReference type="RuleBase" id="RU365079"/>
    </source>
</evidence>
<proteinExistence type="inferred from homology"/>
<evidence type="ECO:0000259" key="3">
    <source>
        <dbReference type="PROSITE" id="PS50969"/>
    </source>
</evidence>
<dbReference type="SUPFAM" id="SSF56784">
    <property type="entry name" value="HAD-like"/>
    <property type="match status" value="2"/>
</dbReference>
<name>A0A251VSC0_HELAN</name>
<dbReference type="STRING" id="4232.A0A251VSC0"/>
<evidence type="ECO:0000313" key="4">
    <source>
        <dbReference type="EMBL" id="OTG38314.1"/>
    </source>
</evidence>
<dbReference type="InParanoid" id="A0A251VSC0"/>
<dbReference type="EMBL" id="CM007890">
    <property type="protein sequence ID" value="OTG38314.1"/>
    <property type="molecule type" value="Genomic_DNA"/>
</dbReference>
<feature type="region of interest" description="Disordered" evidence="2">
    <location>
        <begin position="1"/>
        <end position="27"/>
    </location>
</feature>
<dbReference type="GO" id="GO:0005744">
    <property type="term" value="C:TIM23 mitochondrial import inner membrane translocase complex"/>
    <property type="evidence" value="ECO:0000318"/>
    <property type="project" value="GO_Central"/>
</dbReference>
<dbReference type="Pfam" id="PF03031">
    <property type="entry name" value="NIF"/>
    <property type="match status" value="2"/>
</dbReference>
<dbReference type="OMA" id="PPEIEFH"/>
<dbReference type="InterPro" id="IPR050365">
    <property type="entry name" value="TIM50"/>
</dbReference>
<evidence type="ECO:0000256" key="2">
    <source>
        <dbReference type="SAM" id="MobiDB-lite"/>
    </source>
</evidence>
<keyword evidence="1" id="KW-0809">Transit peptide</keyword>
<dbReference type="InterPro" id="IPR004274">
    <property type="entry name" value="FCP1_dom"/>
</dbReference>
<keyword evidence="1" id="KW-0811">Translocation</keyword>
<keyword evidence="1" id="KW-0496">Mitochondrion</keyword>
<dbReference type="PROSITE" id="PS50969">
    <property type="entry name" value="FCP1"/>
    <property type="match status" value="2"/>
</dbReference>
<dbReference type="SMART" id="SM00577">
    <property type="entry name" value="CPDc"/>
    <property type="match status" value="2"/>
</dbReference>
<accession>A0A251VSC0</accession>